<gene>
    <name evidence="2" type="ORF">L9F63_005496</name>
</gene>
<keyword evidence="1" id="KW-0472">Membrane</keyword>
<feature type="non-terminal residue" evidence="2">
    <location>
        <position position="144"/>
    </location>
</feature>
<evidence type="ECO:0000256" key="1">
    <source>
        <dbReference type="SAM" id="Phobius"/>
    </source>
</evidence>
<organism evidence="2 3">
    <name type="scientific">Diploptera punctata</name>
    <name type="common">Pacific beetle cockroach</name>
    <dbReference type="NCBI Taxonomy" id="6984"/>
    <lineage>
        <taxon>Eukaryota</taxon>
        <taxon>Metazoa</taxon>
        <taxon>Ecdysozoa</taxon>
        <taxon>Arthropoda</taxon>
        <taxon>Hexapoda</taxon>
        <taxon>Insecta</taxon>
        <taxon>Pterygota</taxon>
        <taxon>Neoptera</taxon>
        <taxon>Polyneoptera</taxon>
        <taxon>Dictyoptera</taxon>
        <taxon>Blattodea</taxon>
        <taxon>Blaberoidea</taxon>
        <taxon>Blaberidae</taxon>
        <taxon>Diplopterinae</taxon>
        <taxon>Diploptera</taxon>
    </lineage>
</organism>
<feature type="non-terminal residue" evidence="2">
    <location>
        <position position="1"/>
    </location>
</feature>
<reference evidence="2" key="2">
    <citation type="submission" date="2023-05" db="EMBL/GenBank/DDBJ databases">
        <authorList>
            <person name="Fouks B."/>
        </authorList>
    </citation>
    <scope>NUCLEOTIDE SEQUENCE</scope>
    <source>
        <strain evidence="2">Stay&amp;Tobe</strain>
        <tissue evidence="2">Testes</tissue>
    </source>
</reference>
<feature type="transmembrane region" description="Helical" evidence="1">
    <location>
        <begin position="35"/>
        <end position="68"/>
    </location>
</feature>
<keyword evidence="1" id="KW-1133">Transmembrane helix</keyword>
<name>A0AAD8E5Q8_DIPPU</name>
<evidence type="ECO:0000313" key="3">
    <source>
        <dbReference type="Proteomes" id="UP001233999"/>
    </source>
</evidence>
<comment type="caution">
    <text evidence="2">The sequence shown here is derived from an EMBL/GenBank/DDBJ whole genome shotgun (WGS) entry which is preliminary data.</text>
</comment>
<protein>
    <submittedName>
        <fullName evidence="2">Uncharacterized protein</fullName>
    </submittedName>
</protein>
<proteinExistence type="predicted"/>
<keyword evidence="3" id="KW-1185">Reference proteome</keyword>
<sequence length="144" mass="16223">LPLVQVQGELVKGAICVCVEDNFKHRFLGWRMLHCLIVILHFILLSVCLLCDLLSSLVTVVCMFFFSLPFAGSFFWSGYVFLWALPWSSTTLLVLLPENSRNVPMIFTDPWLEEDGYPSSWSSRGSVRNVSIKAKFVGANIAGF</sequence>
<keyword evidence="1" id="KW-0812">Transmembrane</keyword>
<dbReference type="EMBL" id="JASPKZ010008895">
    <property type="protein sequence ID" value="KAJ9578275.1"/>
    <property type="molecule type" value="Genomic_DNA"/>
</dbReference>
<evidence type="ECO:0000313" key="2">
    <source>
        <dbReference type="EMBL" id="KAJ9578275.1"/>
    </source>
</evidence>
<reference evidence="2" key="1">
    <citation type="journal article" date="2023" name="IScience">
        <title>Live-bearing cockroach genome reveals convergent evolutionary mechanisms linked to viviparity in insects and beyond.</title>
        <authorList>
            <person name="Fouks B."/>
            <person name="Harrison M.C."/>
            <person name="Mikhailova A.A."/>
            <person name="Marchal E."/>
            <person name="English S."/>
            <person name="Carruthers M."/>
            <person name="Jennings E.C."/>
            <person name="Chiamaka E.L."/>
            <person name="Frigard R.A."/>
            <person name="Pippel M."/>
            <person name="Attardo G.M."/>
            <person name="Benoit J.B."/>
            <person name="Bornberg-Bauer E."/>
            <person name="Tobe S.S."/>
        </authorList>
    </citation>
    <scope>NUCLEOTIDE SEQUENCE</scope>
    <source>
        <strain evidence="2">Stay&amp;Tobe</strain>
    </source>
</reference>
<dbReference type="AlphaFoldDB" id="A0AAD8E5Q8"/>
<accession>A0AAD8E5Q8</accession>
<dbReference type="Proteomes" id="UP001233999">
    <property type="component" value="Unassembled WGS sequence"/>
</dbReference>